<dbReference type="AlphaFoldDB" id="A0A4Y7JLZ4"/>
<dbReference type="PANTHER" id="PTHR31900:SF30">
    <property type="entry name" value="SUPERFAMILY PROTEIN, PUTATIVE-RELATED"/>
    <property type="match status" value="1"/>
</dbReference>
<dbReference type="Gramene" id="RZC61767">
    <property type="protein sequence ID" value="RZC61767"/>
    <property type="gene ID" value="C5167_023532"/>
</dbReference>
<gene>
    <name evidence="2" type="ORF">C5167_023532</name>
</gene>
<dbReference type="PANTHER" id="PTHR31900">
    <property type="entry name" value="F-BOX/RNI SUPERFAMILY PROTEIN-RELATED"/>
    <property type="match status" value="1"/>
</dbReference>
<accession>A0A4Y7JLZ4</accession>
<evidence type="ECO:0000259" key="1">
    <source>
        <dbReference type="Pfam" id="PF24758"/>
    </source>
</evidence>
<dbReference type="InterPro" id="IPR055411">
    <property type="entry name" value="LRR_FXL15/At3g58940/PEG3-like"/>
</dbReference>
<organism evidence="2 3">
    <name type="scientific">Papaver somniferum</name>
    <name type="common">Opium poppy</name>
    <dbReference type="NCBI Taxonomy" id="3469"/>
    <lineage>
        <taxon>Eukaryota</taxon>
        <taxon>Viridiplantae</taxon>
        <taxon>Streptophyta</taxon>
        <taxon>Embryophyta</taxon>
        <taxon>Tracheophyta</taxon>
        <taxon>Spermatophyta</taxon>
        <taxon>Magnoliopsida</taxon>
        <taxon>Ranunculales</taxon>
        <taxon>Papaveraceae</taxon>
        <taxon>Papaveroideae</taxon>
        <taxon>Papaver</taxon>
    </lineage>
</organism>
<sequence length="291" mass="33127">MPLSLFTCESLITLKLDICTRMYLPKYISCLRLKHLQLRGVDFSDEYNSEQLFSKCPILEELMLQDCDWSGMRNFRLSAPALKILKICGVLDHCRWYNPYRLQGCALKIDAPNLVSLSYKCALAKEYVASGFQTLDDADLDFNFDKNAGDATRRVYMIGLGAVASCFFQAPHVKRLSISDRVLRVLSCAADLRNHLPTFHYLKQLNAEREAIHSLVWRLGVKTQNSEGHDDNEDGNRDDDWDPDTMTTGCLLLQLKSVSFEVFSGVAGEYRLTKLSGCLIHHRLMLFRTAP</sequence>
<dbReference type="Pfam" id="PF24758">
    <property type="entry name" value="LRR_At5g56370"/>
    <property type="match status" value="1"/>
</dbReference>
<dbReference type="Gene3D" id="3.80.10.10">
    <property type="entry name" value="Ribonuclease Inhibitor"/>
    <property type="match status" value="1"/>
</dbReference>
<dbReference type="EMBL" id="CM010719">
    <property type="protein sequence ID" value="RZC61767.1"/>
    <property type="molecule type" value="Genomic_DNA"/>
</dbReference>
<evidence type="ECO:0000313" key="2">
    <source>
        <dbReference type="EMBL" id="RZC61767.1"/>
    </source>
</evidence>
<dbReference type="InterPro" id="IPR050232">
    <property type="entry name" value="FBL13/AtMIF1-like"/>
</dbReference>
<proteinExistence type="predicted"/>
<dbReference type="SUPFAM" id="SSF52047">
    <property type="entry name" value="RNI-like"/>
    <property type="match status" value="1"/>
</dbReference>
<name>A0A4Y7JLZ4_PAPSO</name>
<keyword evidence="3" id="KW-1185">Reference proteome</keyword>
<feature type="domain" description="F-box/LRR-repeat protein 15/At3g58940/PEG3-like LRR" evidence="1">
    <location>
        <begin position="2"/>
        <end position="89"/>
    </location>
</feature>
<dbReference type="InterPro" id="IPR032675">
    <property type="entry name" value="LRR_dom_sf"/>
</dbReference>
<protein>
    <recommendedName>
        <fullName evidence="1">F-box/LRR-repeat protein 15/At3g58940/PEG3-like LRR domain-containing protein</fullName>
    </recommendedName>
</protein>
<reference evidence="2 3" key="1">
    <citation type="journal article" date="2018" name="Science">
        <title>The opium poppy genome and morphinan production.</title>
        <authorList>
            <person name="Guo L."/>
            <person name="Winzer T."/>
            <person name="Yang X."/>
            <person name="Li Y."/>
            <person name="Ning Z."/>
            <person name="He Z."/>
            <person name="Teodor R."/>
            <person name="Lu Y."/>
            <person name="Bowser T.A."/>
            <person name="Graham I.A."/>
            <person name="Ye K."/>
        </authorList>
    </citation>
    <scope>NUCLEOTIDE SEQUENCE [LARGE SCALE GENOMIC DNA]</scope>
    <source>
        <strain evidence="3">cv. HN1</strain>
        <tissue evidence="2">Leaves</tissue>
    </source>
</reference>
<dbReference type="Proteomes" id="UP000316621">
    <property type="component" value="Chromosome 5"/>
</dbReference>
<evidence type="ECO:0000313" key="3">
    <source>
        <dbReference type="Proteomes" id="UP000316621"/>
    </source>
</evidence>